<dbReference type="Pfam" id="PF01381">
    <property type="entry name" value="HTH_3"/>
    <property type="match status" value="1"/>
</dbReference>
<keyword evidence="1" id="KW-0238">DNA-binding</keyword>
<dbReference type="CDD" id="cd00093">
    <property type="entry name" value="HTH_XRE"/>
    <property type="match status" value="1"/>
</dbReference>
<dbReference type="SUPFAM" id="SSF47413">
    <property type="entry name" value="lambda repressor-like DNA-binding domains"/>
    <property type="match status" value="1"/>
</dbReference>
<gene>
    <name evidence="3" type="ORF">QS795_003760</name>
</gene>
<dbReference type="RefSeq" id="WP_132496236.1">
    <property type="nucleotide sequence ID" value="NZ_CP135990.1"/>
</dbReference>
<dbReference type="InterPro" id="IPR001387">
    <property type="entry name" value="Cro/C1-type_HTH"/>
</dbReference>
<accession>A0ABZ0N521</accession>
<evidence type="ECO:0000259" key="2">
    <source>
        <dbReference type="PROSITE" id="PS50943"/>
    </source>
</evidence>
<feature type="domain" description="HTH cro/C1-type" evidence="2">
    <location>
        <begin position="11"/>
        <end position="65"/>
    </location>
</feature>
<dbReference type="PROSITE" id="PS50943">
    <property type="entry name" value="HTH_CROC1"/>
    <property type="match status" value="1"/>
</dbReference>
<dbReference type="EMBL" id="CP135990">
    <property type="protein sequence ID" value="WPA92911.1"/>
    <property type="molecule type" value="Genomic_DNA"/>
</dbReference>
<dbReference type="SMART" id="SM00530">
    <property type="entry name" value="HTH_XRE"/>
    <property type="match status" value="1"/>
</dbReference>
<evidence type="ECO:0000256" key="1">
    <source>
        <dbReference type="ARBA" id="ARBA00023125"/>
    </source>
</evidence>
<protein>
    <submittedName>
        <fullName evidence="3">Helix-turn-helix transcriptional regulator</fullName>
    </submittedName>
</protein>
<dbReference type="PANTHER" id="PTHR46797:SF1">
    <property type="entry name" value="METHYLPHOSPHONATE SYNTHASE"/>
    <property type="match status" value="1"/>
</dbReference>
<dbReference type="InterPro" id="IPR050807">
    <property type="entry name" value="TransReg_Diox_bact_type"/>
</dbReference>
<reference evidence="3 4" key="1">
    <citation type="submission" date="2023-09" db="EMBL/GenBank/DDBJ databases">
        <title>Genomic Revisitation and Reclassification of the Genus Providencia.</title>
        <authorList>
            <person name="Dong X."/>
        </authorList>
    </citation>
    <scope>NUCLEOTIDE SEQUENCE [LARGE SCALE GENOMIC DNA]</scope>
    <source>
        <strain evidence="3 4">D4759</strain>
    </source>
</reference>
<dbReference type="Proteomes" id="UP001302443">
    <property type="component" value="Chromosome"/>
</dbReference>
<dbReference type="PANTHER" id="PTHR46797">
    <property type="entry name" value="HTH-TYPE TRANSCRIPTIONAL REGULATOR"/>
    <property type="match status" value="1"/>
</dbReference>
<dbReference type="InterPro" id="IPR010982">
    <property type="entry name" value="Lambda_DNA-bd_dom_sf"/>
</dbReference>
<sequence>MKLNEKIGRFIRNARISKGLSEKELASLISISQQQISRYERGISTLSIENILRLLNVLNIPFDEFSSKVIKPEQNRLFNLLIDELETDGVIHVGNLKNT</sequence>
<name>A0ABZ0N521_9GAMM</name>
<organism evidence="3 4">
    <name type="scientific">Providencia zhijiangensis</name>
    <dbReference type="NCBI Taxonomy" id="3053982"/>
    <lineage>
        <taxon>Bacteria</taxon>
        <taxon>Pseudomonadati</taxon>
        <taxon>Pseudomonadota</taxon>
        <taxon>Gammaproteobacteria</taxon>
        <taxon>Enterobacterales</taxon>
        <taxon>Morganellaceae</taxon>
        <taxon>Providencia</taxon>
    </lineage>
</organism>
<evidence type="ECO:0000313" key="3">
    <source>
        <dbReference type="EMBL" id="WPA92911.1"/>
    </source>
</evidence>
<keyword evidence="4" id="KW-1185">Reference proteome</keyword>
<evidence type="ECO:0000313" key="4">
    <source>
        <dbReference type="Proteomes" id="UP001302443"/>
    </source>
</evidence>
<proteinExistence type="predicted"/>
<dbReference type="Gene3D" id="1.10.260.40">
    <property type="entry name" value="lambda repressor-like DNA-binding domains"/>
    <property type="match status" value="1"/>
</dbReference>